<reference evidence="1" key="1">
    <citation type="submission" date="2020-05" db="EMBL/GenBank/DDBJ databases">
        <title>Large-scale comparative analyses of tick genomes elucidate their genetic diversity and vector capacities.</title>
        <authorList>
            <person name="Jia N."/>
            <person name="Wang J."/>
            <person name="Shi W."/>
            <person name="Du L."/>
            <person name="Sun Y."/>
            <person name="Zhan W."/>
            <person name="Jiang J."/>
            <person name="Wang Q."/>
            <person name="Zhang B."/>
            <person name="Ji P."/>
            <person name="Sakyi L.B."/>
            <person name="Cui X."/>
            <person name="Yuan T."/>
            <person name="Jiang B."/>
            <person name="Yang W."/>
            <person name="Lam T.T.-Y."/>
            <person name="Chang Q."/>
            <person name="Ding S."/>
            <person name="Wang X."/>
            <person name="Zhu J."/>
            <person name="Ruan X."/>
            <person name="Zhao L."/>
            <person name="Wei J."/>
            <person name="Que T."/>
            <person name="Du C."/>
            <person name="Cheng J."/>
            <person name="Dai P."/>
            <person name="Han X."/>
            <person name="Huang E."/>
            <person name="Gao Y."/>
            <person name="Liu J."/>
            <person name="Shao H."/>
            <person name="Ye R."/>
            <person name="Li L."/>
            <person name="Wei W."/>
            <person name="Wang X."/>
            <person name="Wang C."/>
            <person name="Yang T."/>
            <person name="Huo Q."/>
            <person name="Li W."/>
            <person name="Guo W."/>
            <person name="Chen H."/>
            <person name="Zhou L."/>
            <person name="Ni X."/>
            <person name="Tian J."/>
            <person name="Zhou Y."/>
            <person name="Sheng Y."/>
            <person name="Liu T."/>
            <person name="Pan Y."/>
            <person name="Xia L."/>
            <person name="Li J."/>
            <person name="Zhao F."/>
            <person name="Cao W."/>
        </authorList>
    </citation>
    <scope>NUCLEOTIDE SEQUENCE</scope>
    <source>
        <strain evidence="1">Dsil-2018</strain>
    </source>
</reference>
<evidence type="ECO:0000313" key="2">
    <source>
        <dbReference type="Proteomes" id="UP000821865"/>
    </source>
</evidence>
<name>A0ACB8CB45_DERSI</name>
<sequence length="400" mass="45984">MEPLSDQQTQSYLKQLGVSELSEPTLDYLNRLIRAHLERVPFENVDVLLERRISLDADAVLGKVTGRGRGGYCFELNSLFGRLLLALGYSVRLRAARVRLTTPDDSAERTRLSHMLLLVELAGGEPYFVDVAMGHCDPHRALPLRGGDATPLRVRSLDSKETSEIALPTSDGGWKCFCNVEPYDLDWLDFGTFNWYAWSHPDSSMRRCLLVGRRSPRGDGSWLQLMNDQFVRWSPMRRVLEKRVMRDENEILETLRDEFGLELNVVDDVGPLRVLLRDQLEKWRLGRNLFSKNWWGRSDNCSCELVRYYGYPCEVSHTTTDDGYVLEVDRIRHGHDRCASSTRAKEGKGRRRHPVLFLPSFLAASDMWFLNYPWQSAGKPPYSVVGDVSRQEHDRSTFLI</sequence>
<evidence type="ECO:0000313" key="1">
    <source>
        <dbReference type="EMBL" id="KAH7938173.1"/>
    </source>
</evidence>
<organism evidence="1 2">
    <name type="scientific">Dermacentor silvarum</name>
    <name type="common">Tick</name>
    <dbReference type="NCBI Taxonomy" id="543639"/>
    <lineage>
        <taxon>Eukaryota</taxon>
        <taxon>Metazoa</taxon>
        <taxon>Ecdysozoa</taxon>
        <taxon>Arthropoda</taxon>
        <taxon>Chelicerata</taxon>
        <taxon>Arachnida</taxon>
        <taxon>Acari</taxon>
        <taxon>Parasitiformes</taxon>
        <taxon>Ixodida</taxon>
        <taxon>Ixodoidea</taxon>
        <taxon>Ixodidae</taxon>
        <taxon>Rhipicephalinae</taxon>
        <taxon>Dermacentor</taxon>
    </lineage>
</organism>
<comment type="caution">
    <text evidence="1">The sequence shown here is derived from an EMBL/GenBank/DDBJ whole genome shotgun (WGS) entry which is preliminary data.</text>
</comment>
<keyword evidence="2" id="KW-1185">Reference proteome</keyword>
<protein>
    <submittedName>
        <fullName evidence="1">Uncharacterized protein</fullName>
    </submittedName>
</protein>
<accession>A0ACB8CB45</accession>
<proteinExistence type="predicted"/>
<gene>
    <name evidence="1" type="ORF">HPB49_021279</name>
</gene>
<dbReference type="EMBL" id="CM023477">
    <property type="protein sequence ID" value="KAH7938173.1"/>
    <property type="molecule type" value="Genomic_DNA"/>
</dbReference>
<dbReference type="Proteomes" id="UP000821865">
    <property type="component" value="Chromosome 8"/>
</dbReference>